<keyword evidence="3" id="KW-1185">Reference proteome</keyword>
<evidence type="ECO:0000313" key="3">
    <source>
        <dbReference type="Proteomes" id="UP000326979"/>
    </source>
</evidence>
<gene>
    <name evidence="2" type="ORF">FNH04_32715</name>
</gene>
<feature type="region of interest" description="Disordered" evidence="1">
    <location>
        <begin position="169"/>
        <end position="195"/>
    </location>
</feature>
<organism evidence="2 3">
    <name type="scientific">Streptomyces phyllanthi</name>
    <dbReference type="NCBI Taxonomy" id="1803180"/>
    <lineage>
        <taxon>Bacteria</taxon>
        <taxon>Bacillati</taxon>
        <taxon>Actinomycetota</taxon>
        <taxon>Actinomycetes</taxon>
        <taxon>Kitasatosporales</taxon>
        <taxon>Streptomycetaceae</taxon>
        <taxon>Streptomyces</taxon>
    </lineage>
</organism>
<comment type="caution">
    <text evidence="2">The sequence shown here is derived from an EMBL/GenBank/DDBJ whole genome shotgun (WGS) entry which is preliminary data.</text>
</comment>
<protein>
    <submittedName>
        <fullName evidence="2">Uncharacterized protein</fullName>
    </submittedName>
</protein>
<dbReference type="OrthoDB" id="4289820at2"/>
<proteinExistence type="predicted"/>
<reference evidence="2 3" key="1">
    <citation type="submission" date="2019-07" db="EMBL/GenBank/DDBJ databases">
        <title>New species of Amycolatopsis and Streptomyces.</title>
        <authorList>
            <person name="Duangmal K."/>
            <person name="Teo W.F.A."/>
            <person name="Lipun K."/>
        </authorList>
    </citation>
    <scope>NUCLEOTIDE SEQUENCE [LARGE SCALE GENOMIC DNA]</scope>
    <source>
        <strain evidence="2 3">TISTR 2346</strain>
    </source>
</reference>
<name>A0A5N8WB14_9ACTN</name>
<dbReference type="EMBL" id="VJZE01000329">
    <property type="protein sequence ID" value="MPY44499.1"/>
    <property type="molecule type" value="Genomic_DNA"/>
</dbReference>
<evidence type="ECO:0000313" key="2">
    <source>
        <dbReference type="EMBL" id="MPY44499.1"/>
    </source>
</evidence>
<evidence type="ECO:0000256" key="1">
    <source>
        <dbReference type="SAM" id="MobiDB-lite"/>
    </source>
</evidence>
<accession>A0A5N8WB14</accession>
<dbReference type="RefSeq" id="WP_152789480.1">
    <property type="nucleotide sequence ID" value="NZ_BAABEQ010000029.1"/>
</dbReference>
<sequence length="195" mass="22142">MTGPSPTSHGLWLKQLNTYVRESDQILADWDAYSDQHSDEDGQPLDEVAYGRRQRQRDADTWHAFTALRPGAEELLGQAERQRAKLPADEQRRTGWRINALRDALDGLRQVESDWLTVCQSLPPRPIAGEYEETLAERNAEGWHYLQEWSCHGHVLIEVDTMACKRTPAGSRFSTATSPSRPQPAPGLNRARGRR</sequence>
<dbReference type="Proteomes" id="UP000326979">
    <property type="component" value="Unassembled WGS sequence"/>
</dbReference>
<dbReference type="AlphaFoldDB" id="A0A5N8WB14"/>